<dbReference type="AlphaFoldDB" id="A0ABC9BG65"/>
<evidence type="ECO:0000313" key="2">
    <source>
        <dbReference type="EMBL" id="CAL5000947.1"/>
    </source>
</evidence>
<gene>
    <name evidence="2" type="ORF">URODEC1_LOCUS65112</name>
</gene>
<feature type="region of interest" description="Disordered" evidence="1">
    <location>
        <begin position="426"/>
        <end position="445"/>
    </location>
</feature>
<feature type="compositionally biased region" description="Basic and acidic residues" evidence="1">
    <location>
        <begin position="351"/>
        <end position="363"/>
    </location>
</feature>
<accession>A0ABC9BG65</accession>
<protein>
    <recommendedName>
        <fullName evidence="4">DUF4283 domain-containing protein</fullName>
    </recommendedName>
</protein>
<name>A0ABC9BG65_9POAL</name>
<feature type="compositionally biased region" description="Polar residues" evidence="1">
    <location>
        <begin position="610"/>
        <end position="619"/>
    </location>
</feature>
<reference evidence="3" key="1">
    <citation type="submission" date="2024-06" db="EMBL/GenBank/DDBJ databases">
        <authorList>
            <person name="Ryan C."/>
        </authorList>
    </citation>
    <scope>NUCLEOTIDE SEQUENCE [LARGE SCALE GENOMIC DNA]</scope>
</reference>
<feature type="compositionally biased region" description="Basic and acidic residues" evidence="1">
    <location>
        <begin position="599"/>
        <end position="608"/>
    </location>
</feature>
<dbReference type="PANTHER" id="PTHR33087:SF31">
    <property type="entry name" value="OS06G0482850 PROTEIN"/>
    <property type="match status" value="1"/>
</dbReference>
<feature type="region of interest" description="Disordered" evidence="1">
    <location>
        <begin position="599"/>
        <end position="620"/>
    </location>
</feature>
<evidence type="ECO:0008006" key="4">
    <source>
        <dbReference type="Google" id="ProtNLM"/>
    </source>
</evidence>
<dbReference type="EMBL" id="OZ075136">
    <property type="protein sequence ID" value="CAL5000947.1"/>
    <property type="molecule type" value="Genomic_DNA"/>
</dbReference>
<feature type="region of interest" description="Disordered" evidence="1">
    <location>
        <begin position="271"/>
        <end position="385"/>
    </location>
</feature>
<organism evidence="2 3">
    <name type="scientific">Urochloa decumbens</name>
    <dbReference type="NCBI Taxonomy" id="240449"/>
    <lineage>
        <taxon>Eukaryota</taxon>
        <taxon>Viridiplantae</taxon>
        <taxon>Streptophyta</taxon>
        <taxon>Embryophyta</taxon>
        <taxon>Tracheophyta</taxon>
        <taxon>Spermatophyta</taxon>
        <taxon>Magnoliopsida</taxon>
        <taxon>Liliopsida</taxon>
        <taxon>Poales</taxon>
        <taxon>Poaceae</taxon>
        <taxon>PACMAD clade</taxon>
        <taxon>Panicoideae</taxon>
        <taxon>Panicodae</taxon>
        <taxon>Paniceae</taxon>
        <taxon>Melinidinae</taxon>
        <taxon>Urochloa</taxon>
    </lineage>
</organism>
<dbReference type="InterPro" id="IPR053253">
    <property type="entry name" value="Sex_diff_modulator"/>
</dbReference>
<sequence length="744" mass="79808">MDFIPGDAERCPDRVFACAARSTAVREAERDLLLCGLIAVQLDSRARLTCEGVLRDALLQLGIPGSALQVSRISTTKFLLRFERPELRNAALARHGLSTGHTTLHLMPWSRPVCATISSKLPYRARVCLEGVPDHAHHVETVMHLLPKQSFVEGIDYTRESEDERGCFILWIWCKDPEALCIAGTLKLEEPLVLPEEYYSSCDGDSHLSPVRSEELSVLEYEVLLHLDHVEDYSPPQSSSFGGRIGGAMSSFQWPERHRFVWHLGQPDRLPDPPRLSAHARLGGRQDRSLPREGGVGGLHQAPPPNQYDMYRAGFRSGNGPSMQRDGSGGGGYNRHRRLSHGGSSGGAVEVGRKEMMWREKTGGKRTGSSEGNGSKDGKPEGLEHNDCMETAVPFHFHEKCSDGQLALDPMVEEAGQLTQAFNGMGQQQEGSSAAGLSGTSEEAEADGHVVLPVAPLEAEAVLELSDTPMEACGVPAEVQASLQDQQVARSQRALVAEEDVVVQGAELPVGPINERSSGQQVGPLGGLPGGPHVGLVENGATTLPSPARELFDLNTDCVVPREGMCSMLLGQERALASAREGGGLQLAASAVRPVLGDAKTRLNKDGRASSGNNGQQRGISRFSVPLKKSLLCTPVGRPKVAHGKKNVAFEAQGLNEKKICKPGKKNGMCLPVEEKATALLMRTAGIIDNNESPTAEAHDKFGLQFAFPMQLDLVGDMRNTFGLPASGGAGVLEGLASDAADDC</sequence>
<dbReference type="Proteomes" id="UP001497457">
    <property type="component" value="Chromosome 26rd"/>
</dbReference>
<evidence type="ECO:0000313" key="3">
    <source>
        <dbReference type="Proteomes" id="UP001497457"/>
    </source>
</evidence>
<evidence type="ECO:0000256" key="1">
    <source>
        <dbReference type="SAM" id="MobiDB-lite"/>
    </source>
</evidence>
<proteinExistence type="predicted"/>
<feature type="compositionally biased region" description="Basic and acidic residues" evidence="1">
    <location>
        <begin position="374"/>
        <end position="385"/>
    </location>
</feature>
<keyword evidence="3" id="KW-1185">Reference proteome</keyword>
<reference evidence="2 3" key="2">
    <citation type="submission" date="2024-10" db="EMBL/GenBank/DDBJ databases">
        <authorList>
            <person name="Ryan C."/>
        </authorList>
    </citation>
    <scope>NUCLEOTIDE SEQUENCE [LARGE SCALE GENOMIC DNA]</scope>
</reference>
<dbReference type="PANTHER" id="PTHR33087">
    <property type="entry name" value="OS07G0539200 PROTEIN"/>
    <property type="match status" value="1"/>
</dbReference>